<sequence>MSVPLKKVTGSNDFFTEKVKMEQALIDFEKLILEGNSFLESIASSLDLMQALAEEHKSAYFLQRVKKLQVYFHTLSLKKSYNRDDFDPLYHMLDKIKNEDRIEFLDSALKNRISKVARNLTETKSQKSENLKSLANKEIFTAFKIAGVHFLIPKRPHRILKNIPAFKSRITLNQERISLFPGPGFLITEENSILKKNVLLIHSTSTKREGFYFDELLEDWAISKDSIKGLLKDEKGNKKVLGKIRRKGINYHLLKLG</sequence>
<evidence type="ECO:0000313" key="2">
    <source>
        <dbReference type="Proteomes" id="UP000297693"/>
    </source>
</evidence>
<dbReference type="Proteomes" id="UP000297693">
    <property type="component" value="Unassembled WGS sequence"/>
</dbReference>
<keyword evidence="2" id="KW-1185">Reference proteome</keyword>
<dbReference type="AlphaFoldDB" id="A0A4R9JVX7"/>
<protein>
    <submittedName>
        <fullName evidence="1">Uncharacterized protein</fullName>
    </submittedName>
</protein>
<accession>A0A4R9JVX7</accession>
<proteinExistence type="predicted"/>
<dbReference type="OrthoDB" id="344127at2"/>
<evidence type="ECO:0000313" key="1">
    <source>
        <dbReference type="EMBL" id="TGL56516.1"/>
    </source>
</evidence>
<comment type="caution">
    <text evidence="1">The sequence shown here is derived from an EMBL/GenBank/DDBJ whole genome shotgun (WGS) entry which is preliminary data.</text>
</comment>
<gene>
    <name evidence="1" type="ORF">EHQ58_18030</name>
</gene>
<organism evidence="1 2">
    <name type="scientific">Leptospira ognonensis</name>
    <dbReference type="NCBI Taxonomy" id="2484945"/>
    <lineage>
        <taxon>Bacteria</taxon>
        <taxon>Pseudomonadati</taxon>
        <taxon>Spirochaetota</taxon>
        <taxon>Spirochaetia</taxon>
        <taxon>Leptospirales</taxon>
        <taxon>Leptospiraceae</taxon>
        <taxon>Leptospira</taxon>
    </lineage>
</organism>
<dbReference type="RefSeq" id="WP_135625436.1">
    <property type="nucleotide sequence ID" value="NZ_RQGD01000046.1"/>
</dbReference>
<name>A0A4R9JVX7_9LEPT</name>
<reference evidence="1" key="1">
    <citation type="journal article" date="2019" name="PLoS Negl. Trop. Dis.">
        <title>Revisiting the worldwide diversity of Leptospira species in the environment.</title>
        <authorList>
            <person name="Vincent A.T."/>
            <person name="Schiettekatte O."/>
            <person name="Bourhy P."/>
            <person name="Veyrier F.J."/>
            <person name="Picardeau M."/>
        </authorList>
    </citation>
    <scope>NUCLEOTIDE SEQUENCE [LARGE SCALE GENOMIC DNA]</scope>
    <source>
        <strain evidence="1">201702476</strain>
    </source>
</reference>
<dbReference type="EMBL" id="RQGD01000046">
    <property type="protein sequence ID" value="TGL56516.1"/>
    <property type="molecule type" value="Genomic_DNA"/>
</dbReference>